<reference evidence="3" key="1">
    <citation type="journal article" date="2019" name="Int. J. Syst. Evol. Microbiol.">
        <title>The Global Catalogue of Microorganisms (GCM) 10K type strain sequencing project: providing services to taxonomists for standard genome sequencing and annotation.</title>
        <authorList>
            <consortium name="The Broad Institute Genomics Platform"/>
            <consortium name="The Broad Institute Genome Sequencing Center for Infectious Disease"/>
            <person name="Wu L."/>
            <person name="Ma J."/>
        </authorList>
    </citation>
    <scope>NUCLEOTIDE SEQUENCE [LARGE SCALE GENOMIC DNA]</scope>
    <source>
        <strain evidence="3">CCUG 64793</strain>
    </source>
</reference>
<dbReference type="Proteomes" id="UP001597131">
    <property type="component" value="Unassembled WGS sequence"/>
</dbReference>
<keyword evidence="1" id="KW-0472">Membrane</keyword>
<accession>A0ABW3NM74</accession>
<evidence type="ECO:0000313" key="2">
    <source>
        <dbReference type="EMBL" id="MFD1094225.1"/>
    </source>
</evidence>
<dbReference type="PROSITE" id="PS51257">
    <property type="entry name" value="PROKAR_LIPOPROTEIN"/>
    <property type="match status" value="1"/>
</dbReference>
<protein>
    <submittedName>
        <fullName evidence="2">Uncharacterized protein</fullName>
    </submittedName>
</protein>
<gene>
    <name evidence="2" type="ORF">ACFQ3Q_00550</name>
</gene>
<feature type="transmembrane region" description="Helical" evidence="1">
    <location>
        <begin position="12"/>
        <end position="29"/>
    </location>
</feature>
<evidence type="ECO:0000313" key="3">
    <source>
        <dbReference type="Proteomes" id="UP001597131"/>
    </source>
</evidence>
<keyword evidence="1" id="KW-0812">Transmembrane</keyword>
<keyword evidence="3" id="KW-1185">Reference proteome</keyword>
<dbReference type="RefSeq" id="WP_380741884.1">
    <property type="nucleotide sequence ID" value="NZ_JBHTLI010000001.1"/>
</dbReference>
<name>A0ABW3NM74_9FLAO</name>
<organism evidence="2 3">
    <name type="scientific">Salegentibacter chungangensis</name>
    <dbReference type="NCBI Taxonomy" id="1335724"/>
    <lineage>
        <taxon>Bacteria</taxon>
        <taxon>Pseudomonadati</taxon>
        <taxon>Bacteroidota</taxon>
        <taxon>Flavobacteriia</taxon>
        <taxon>Flavobacteriales</taxon>
        <taxon>Flavobacteriaceae</taxon>
        <taxon>Salegentibacter</taxon>
    </lineage>
</organism>
<comment type="caution">
    <text evidence="2">The sequence shown here is derived from an EMBL/GenBank/DDBJ whole genome shotgun (WGS) entry which is preliminary data.</text>
</comment>
<proteinExistence type="predicted"/>
<sequence>MKTVNEVFGEQSRSIFSILLAIAFVSIFLSCSVDSDSAVDPETIDLKAQKHLDSWEDQVARLDQKMRRFENIQVAMAQGWSEDVSGYVPQMGHHYLNPDLADGTFEVEKPEALLYVPTEDGGWEFVAVEYLIFGIGPDGPAPEGFIGEADVWVYNSDVPAWTLHAWVGLENPDGVFAAFNPLLP</sequence>
<evidence type="ECO:0000256" key="1">
    <source>
        <dbReference type="SAM" id="Phobius"/>
    </source>
</evidence>
<dbReference type="EMBL" id="JBHTLI010000001">
    <property type="protein sequence ID" value="MFD1094225.1"/>
    <property type="molecule type" value="Genomic_DNA"/>
</dbReference>
<keyword evidence="1" id="KW-1133">Transmembrane helix</keyword>